<dbReference type="PANTHER" id="PTHR30213">
    <property type="entry name" value="INNER MEMBRANE PROTEIN YHJD"/>
    <property type="match status" value="1"/>
</dbReference>
<sequence>MVFIKNFTRFLFTEGKKNNIINLSAQMSYQALLAFIPFMMLLYNFLNWISSELNDKFMTTLSNFLPDSILDYFYTAAENTINTPISTGSNLLIGFFILTVSISAMFSLLNSLNRIFGQKETRGIPGLLVQAILYLFLFLVMILFTIVFYAFGETILHYLFNLLNLSQAFTVFLTAFGILYVGVVTTLIFTLIYMFAPKQRLDFFEALPGGLFVSIGWIALLFIYNLIAKPFLNLTTFFDNIQGPFSLCILIFMICFTLALGGVINLYTITKKQNEGMTTQND</sequence>
<feature type="transmembrane region" description="Helical" evidence="6">
    <location>
        <begin position="31"/>
        <end position="49"/>
    </location>
</feature>
<dbReference type="AlphaFoldDB" id="A0A0L6TVI8"/>
<dbReference type="OrthoDB" id="9775903at2"/>
<dbReference type="EMBL" id="LGYO01000069">
    <property type="protein sequence ID" value="KNZ40281.1"/>
    <property type="molecule type" value="Genomic_DNA"/>
</dbReference>
<feature type="transmembrane region" description="Helical" evidence="6">
    <location>
        <begin position="131"/>
        <end position="151"/>
    </location>
</feature>
<dbReference type="InterPro" id="IPR017039">
    <property type="entry name" value="Virul_fac_BrkB"/>
</dbReference>
<accession>A0A0L6TVI8</accession>
<proteinExistence type="predicted"/>
<evidence type="ECO:0000256" key="3">
    <source>
        <dbReference type="ARBA" id="ARBA00022692"/>
    </source>
</evidence>
<dbReference type="RefSeq" id="WP_050741888.1">
    <property type="nucleotide sequence ID" value="NZ_LGYO01000069.1"/>
</dbReference>
<dbReference type="Pfam" id="PF03631">
    <property type="entry name" value="Virul_fac_BrkB"/>
    <property type="match status" value="1"/>
</dbReference>
<dbReference type="PIRSF" id="PIRSF035875">
    <property type="entry name" value="RNase_BN"/>
    <property type="match status" value="1"/>
</dbReference>
<reference evidence="8" key="1">
    <citation type="submission" date="2015-07" db="EMBL/GenBank/DDBJ databases">
        <title>Draft genome sequence of Acetobacterium bakii DSM 8293, a potential psychrophilic chemical producer through syngas fermentation.</title>
        <authorList>
            <person name="Song Y."/>
            <person name="Hwang S."/>
            <person name="Cho B.-K."/>
        </authorList>
    </citation>
    <scope>NUCLEOTIDE SEQUENCE [LARGE SCALE GENOMIC DNA]</scope>
    <source>
        <strain evidence="8">DSM 8239</strain>
    </source>
</reference>
<keyword evidence="3 6" id="KW-0812">Transmembrane</keyword>
<keyword evidence="8" id="KW-1185">Reference proteome</keyword>
<organism evidence="7 8">
    <name type="scientific">Acetobacterium bakii</name>
    <dbReference type="NCBI Taxonomy" id="52689"/>
    <lineage>
        <taxon>Bacteria</taxon>
        <taxon>Bacillati</taxon>
        <taxon>Bacillota</taxon>
        <taxon>Clostridia</taxon>
        <taxon>Eubacteriales</taxon>
        <taxon>Eubacteriaceae</taxon>
        <taxon>Acetobacterium</taxon>
    </lineage>
</organism>
<keyword evidence="5 6" id="KW-0472">Membrane</keyword>
<keyword evidence="2" id="KW-1003">Cell membrane</keyword>
<dbReference type="STRING" id="52689.AKG39_18515"/>
<evidence type="ECO:0000256" key="4">
    <source>
        <dbReference type="ARBA" id="ARBA00022989"/>
    </source>
</evidence>
<evidence type="ECO:0000256" key="5">
    <source>
        <dbReference type="ARBA" id="ARBA00023136"/>
    </source>
</evidence>
<gene>
    <name evidence="7" type="ORF">AKG39_18515</name>
</gene>
<dbReference type="GO" id="GO:0005886">
    <property type="term" value="C:plasma membrane"/>
    <property type="evidence" value="ECO:0007669"/>
    <property type="project" value="UniProtKB-SubCell"/>
</dbReference>
<evidence type="ECO:0000256" key="6">
    <source>
        <dbReference type="SAM" id="Phobius"/>
    </source>
</evidence>
<feature type="transmembrane region" description="Helical" evidence="6">
    <location>
        <begin position="244"/>
        <end position="267"/>
    </location>
</feature>
<protein>
    <submittedName>
        <fullName evidence="7">Uncharacterized protein</fullName>
    </submittedName>
</protein>
<evidence type="ECO:0000313" key="7">
    <source>
        <dbReference type="EMBL" id="KNZ40281.1"/>
    </source>
</evidence>
<dbReference type="PANTHER" id="PTHR30213:SF0">
    <property type="entry name" value="UPF0761 MEMBRANE PROTEIN YIHY"/>
    <property type="match status" value="1"/>
</dbReference>
<dbReference type="Proteomes" id="UP000036873">
    <property type="component" value="Unassembled WGS sequence"/>
</dbReference>
<evidence type="ECO:0000256" key="1">
    <source>
        <dbReference type="ARBA" id="ARBA00004651"/>
    </source>
</evidence>
<name>A0A0L6TVI8_9FIRM</name>
<comment type="caution">
    <text evidence="7">The sequence shown here is derived from an EMBL/GenBank/DDBJ whole genome shotgun (WGS) entry which is preliminary data.</text>
</comment>
<feature type="transmembrane region" description="Helical" evidence="6">
    <location>
        <begin position="171"/>
        <end position="196"/>
    </location>
</feature>
<evidence type="ECO:0000256" key="2">
    <source>
        <dbReference type="ARBA" id="ARBA00022475"/>
    </source>
</evidence>
<evidence type="ECO:0000313" key="8">
    <source>
        <dbReference type="Proteomes" id="UP000036873"/>
    </source>
</evidence>
<feature type="transmembrane region" description="Helical" evidence="6">
    <location>
        <begin position="91"/>
        <end position="110"/>
    </location>
</feature>
<comment type="subcellular location">
    <subcellularLocation>
        <location evidence="1">Cell membrane</location>
        <topology evidence="1">Multi-pass membrane protein</topology>
    </subcellularLocation>
</comment>
<feature type="transmembrane region" description="Helical" evidence="6">
    <location>
        <begin position="203"/>
        <end position="224"/>
    </location>
</feature>
<keyword evidence="4 6" id="KW-1133">Transmembrane helix</keyword>